<feature type="transmembrane region" description="Helical" evidence="1">
    <location>
        <begin position="517"/>
        <end position="539"/>
    </location>
</feature>
<dbReference type="SUPFAM" id="SSF51126">
    <property type="entry name" value="Pectin lyase-like"/>
    <property type="match status" value="1"/>
</dbReference>
<evidence type="ECO:0000256" key="1">
    <source>
        <dbReference type="SAM" id="Phobius"/>
    </source>
</evidence>
<feature type="transmembrane region" description="Helical" evidence="1">
    <location>
        <begin position="940"/>
        <end position="965"/>
    </location>
</feature>
<dbReference type="PANTHER" id="PTHR11319:SF35">
    <property type="entry name" value="OUTER MEMBRANE PROTEIN PMPC-RELATED"/>
    <property type="match status" value="1"/>
</dbReference>
<dbReference type="PANTHER" id="PTHR11319">
    <property type="entry name" value="G PROTEIN-COUPLED RECEPTOR-RELATED"/>
    <property type="match status" value="1"/>
</dbReference>
<feature type="transmembrane region" description="Helical" evidence="1">
    <location>
        <begin position="646"/>
        <end position="665"/>
    </location>
</feature>
<dbReference type="Proteomes" id="UP001190700">
    <property type="component" value="Unassembled WGS sequence"/>
</dbReference>
<keyword evidence="4" id="KW-1185">Reference proteome</keyword>
<dbReference type="AlphaFoldDB" id="A0AAE0BUW5"/>
<name>A0AAE0BUW5_9CHLO</name>
<feature type="domain" description="Right handed beta helix" evidence="2">
    <location>
        <begin position="34"/>
        <end position="151"/>
    </location>
</feature>
<keyword evidence="1" id="KW-1133">Transmembrane helix</keyword>
<evidence type="ECO:0000259" key="2">
    <source>
        <dbReference type="Pfam" id="PF13229"/>
    </source>
</evidence>
<proteinExistence type="predicted"/>
<sequence>MCNEVLSPLFPLFLAWGDRLDCKKFNLLFLAQVTATSSEFVENSGGAIGVLGNESAVTVEESLFKHNTANLGAALFSWANATATLTRCSLLDNVATLSGGCVHSSDSQLNLLECQLTANRAGNGGAVFISLGLQNTTIRGCNFTNNTAKVCVGDIVTQEGAHGNASSVPSSCTGQQDAAVGNGAAFYIMEGPVAAAAIAANLTIHRTDSLRYEGNVAQGGGSVMYWKPVDTQTASAMLLPPCEGCVLVGETNTAAYAAYASPLAALAMDVVPAQAGGHVSDPIRVTLVDIFQQVVTTENALVVTLQSGYGSPCSVDRRRVTSAAGEVIFPGETFEGAPGALCLLEFSATLETGETFNANANVALRQCELGEELVGETCRACKGTAEGGYLSFANESACVSCEGFDGVDCSAGRDVYSINQGYWVPPNAEYCADDTECFLRRILPCSNSDACSSEEAASRIGAGAVGAYALREVLCENSAYLNGVLCGGGQYVLCTSGHYHSVTLDKCLPCLDRIPTFFSALIALAVLLVAVSAITYALTSPRFNTHKDKLNAEYKDRDAVSDTLKVQGVVALILGYMQVMGQLGDIFPTDSSIMPNNIRLLAGYLGVVNVRFDFMLNLGCFTHYFIPGVSQEFASSFLFSFWQSVAMPFVILLGCWVGFRLFSLYAHSNGGSDTQDEKLALWRKAVSVKVAVFLLMLLHPGISMTIFQLFNCDSVNYESPDGEQYWVHMDYRMECFDSEWMVASAFAIIMLVVYVMGLPVALLVVMLRLRSFVAASINLGEVDAEELGELYRNGKWVCIYPSDKIFVEEVIAKSASASDRTVRMHLSLDSFEEQEQEQEQGQGHARQGAENPLAVTGGSLLDTEPTSVIIMKSGRSMTVTLHKKKDLGEGGEVTMVPVTSMDSEESDLAFNQLYGDYEDSFFHWQCYEIIRRLLQTGMVLVIDLLLGLTAAIASAVVVSVLAILVHQRYSPFTSDDLDNMQLMILVNQFFVQFFLFCIYVDDSNIELAGLTLLLLQVLLVGAAVHYMRKALRCMFEEHSSTKSASKSSSGRAVSKKGVSKRLSFARFNAWMRQPSRRLSFHNSKPSDAVDANDEEVMRQNPAWQESFTSLPIVLIEDDVGDVPHASVDPVDVPHEGEEIVATLIEELLHGVIIPSDIEQELPMYRNNNKKM</sequence>
<feature type="transmembrane region" description="Helical" evidence="1">
    <location>
        <begin position="1007"/>
        <end position="1027"/>
    </location>
</feature>
<reference evidence="3 4" key="1">
    <citation type="journal article" date="2015" name="Genome Biol. Evol.">
        <title>Comparative Genomics of a Bacterivorous Green Alga Reveals Evolutionary Causalities and Consequences of Phago-Mixotrophic Mode of Nutrition.</title>
        <authorList>
            <person name="Burns J.A."/>
            <person name="Paasch A."/>
            <person name="Narechania A."/>
            <person name="Kim E."/>
        </authorList>
    </citation>
    <scope>NUCLEOTIDE SEQUENCE [LARGE SCALE GENOMIC DNA]</scope>
    <source>
        <strain evidence="3 4">PLY_AMNH</strain>
    </source>
</reference>
<dbReference type="Pfam" id="PF13229">
    <property type="entry name" value="Beta_helix"/>
    <property type="match status" value="1"/>
</dbReference>
<evidence type="ECO:0000313" key="3">
    <source>
        <dbReference type="EMBL" id="KAK3242434.1"/>
    </source>
</evidence>
<organism evidence="3 4">
    <name type="scientific">Cymbomonas tetramitiformis</name>
    <dbReference type="NCBI Taxonomy" id="36881"/>
    <lineage>
        <taxon>Eukaryota</taxon>
        <taxon>Viridiplantae</taxon>
        <taxon>Chlorophyta</taxon>
        <taxon>Pyramimonadophyceae</taxon>
        <taxon>Pyramimonadales</taxon>
        <taxon>Pyramimonadaceae</taxon>
        <taxon>Cymbomonas</taxon>
    </lineage>
</organism>
<keyword evidence="1" id="KW-0472">Membrane</keyword>
<accession>A0AAE0BUW5</accession>
<feature type="transmembrane region" description="Helical" evidence="1">
    <location>
        <begin position="980"/>
        <end position="1000"/>
    </location>
</feature>
<protein>
    <recommendedName>
        <fullName evidence="2">Right handed beta helix domain-containing protein</fullName>
    </recommendedName>
</protein>
<comment type="caution">
    <text evidence="3">The sequence shown here is derived from an EMBL/GenBank/DDBJ whole genome shotgun (WGS) entry which is preliminary data.</text>
</comment>
<keyword evidence="1" id="KW-0812">Transmembrane</keyword>
<dbReference type="InterPro" id="IPR011050">
    <property type="entry name" value="Pectin_lyase_fold/virulence"/>
</dbReference>
<feature type="transmembrane region" description="Helical" evidence="1">
    <location>
        <begin position="601"/>
        <end position="626"/>
    </location>
</feature>
<evidence type="ECO:0000313" key="4">
    <source>
        <dbReference type="Proteomes" id="UP001190700"/>
    </source>
</evidence>
<dbReference type="InterPro" id="IPR039448">
    <property type="entry name" value="Beta_helix"/>
</dbReference>
<gene>
    <name evidence="3" type="ORF">CYMTET_47875</name>
</gene>
<dbReference type="EMBL" id="LGRX02033170">
    <property type="protein sequence ID" value="KAK3242434.1"/>
    <property type="molecule type" value="Genomic_DNA"/>
</dbReference>
<feature type="transmembrane region" description="Helical" evidence="1">
    <location>
        <begin position="686"/>
        <end position="710"/>
    </location>
</feature>
<feature type="transmembrane region" description="Helical" evidence="1">
    <location>
        <begin position="740"/>
        <end position="767"/>
    </location>
</feature>